<organism evidence="1 2">
    <name type="scientific">Calicophoron daubneyi</name>
    <name type="common">Rumen fluke</name>
    <name type="synonym">Paramphistomum daubneyi</name>
    <dbReference type="NCBI Taxonomy" id="300641"/>
    <lineage>
        <taxon>Eukaryota</taxon>
        <taxon>Metazoa</taxon>
        <taxon>Spiralia</taxon>
        <taxon>Lophotrochozoa</taxon>
        <taxon>Platyhelminthes</taxon>
        <taxon>Trematoda</taxon>
        <taxon>Digenea</taxon>
        <taxon>Plagiorchiida</taxon>
        <taxon>Pronocephalata</taxon>
        <taxon>Paramphistomoidea</taxon>
        <taxon>Paramphistomidae</taxon>
        <taxon>Calicophoron</taxon>
    </lineage>
</organism>
<evidence type="ECO:0000313" key="1">
    <source>
        <dbReference type="EMBL" id="CAL5131196.1"/>
    </source>
</evidence>
<proteinExistence type="predicted"/>
<reference evidence="1" key="1">
    <citation type="submission" date="2024-06" db="EMBL/GenBank/DDBJ databases">
        <authorList>
            <person name="Liu X."/>
            <person name="Lenzi L."/>
            <person name="Haldenby T S."/>
            <person name="Uol C."/>
        </authorList>
    </citation>
    <scope>NUCLEOTIDE SEQUENCE</scope>
</reference>
<dbReference type="AlphaFoldDB" id="A0AAV2T2Y9"/>
<accession>A0AAV2T2Y9</accession>
<protein>
    <submittedName>
        <fullName evidence="1">Uncharacterized protein</fullName>
    </submittedName>
</protein>
<sequence>MWLQISKERPQGTYTTEQSALSQGQFRMTCLDNCRSKGQPTTYSLEKLLCGQLFGVIQSSLLSTILSETLVESCVDCESSAKTIHQICVTWLQKGKRGTWRQV</sequence>
<name>A0AAV2T2Y9_CALDB</name>
<comment type="caution">
    <text evidence="1">The sequence shown here is derived from an EMBL/GenBank/DDBJ whole genome shotgun (WGS) entry which is preliminary data.</text>
</comment>
<evidence type="ECO:0000313" key="2">
    <source>
        <dbReference type="Proteomes" id="UP001497525"/>
    </source>
</evidence>
<dbReference type="EMBL" id="CAXLJL010000081">
    <property type="protein sequence ID" value="CAL5131196.1"/>
    <property type="molecule type" value="Genomic_DNA"/>
</dbReference>
<gene>
    <name evidence="1" type="ORF">CDAUBV1_LOCUS3367</name>
</gene>
<dbReference type="Proteomes" id="UP001497525">
    <property type="component" value="Unassembled WGS sequence"/>
</dbReference>